<feature type="compositionally biased region" description="Polar residues" evidence="1">
    <location>
        <begin position="12"/>
        <end position="22"/>
    </location>
</feature>
<dbReference type="AlphaFoldDB" id="A0ABD3QF72"/>
<evidence type="ECO:0000313" key="2">
    <source>
        <dbReference type="EMBL" id="KAL3799023.1"/>
    </source>
</evidence>
<comment type="caution">
    <text evidence="2">The sequence shown here is derived from an EMBL/GenBank/DDBJ whole genome shotgun (WGS) entry which is preliminary data.</text>
</comment>
<gene>
    <name evidence="2" type="ORF">HJC23_005162</name>
</gene>
<organism evidence="2 3">
    <name type="scientific">Cyclotella cryptica</name>
    <dbReference type="NCBI Taxonomy" id="29204"/>
    <lineage>
        <taxon>Eukaryota</taxon>
        <taxon>Sar</taxon>
        <taxon>Stramenopiles</taxon>
        <taxon>Ochrophyta</taxon>
        <taxon>Bacillariophyta</taxon>
        <taxon>Coscinodiscophyceae</taxon>
        <taxon>Thalassiosirophycidae</taxon>
        <taxon>Stephanodiscales</taxon>
        <taxon>Stephanodiscaceae</taxon>
        <taxon>Cyclotella</taxon>
    </lineage>
</organism>
<feature type="compositionally biased region" description="Polar residues" evidence="1">
    <location>
        <begin position="85"/>
        <end position="105"/>
    </location>
</feature>
<feature type="region of interest" description="Disordered" evidence="1">
    <location>
        <begin position="1"/>
        <end position="23"/>
    </location>
</feature>
<sequence>MVDVFDLKENATGINSTNSSTDPVKGLAECNVKSSFPCHIDLADLEAETIEILQRYRKGRSRTRDSQKSASSALCNPRRGASARPLNQATSFHRPNDSLPNQNSRHFNSEKYQLLKAYGSAGNQIRGTVSSALSSSPFDSDPSLLAFGSPGNDGTRDGIRARSSFIYGKSQYNPSKTGSRKMTTKKTTFKREFDALSLDPTNLRSLSLRNVNYSGFESNGDENDVTTKDQSNPYPKKEVCFNCWSAGEIKNCAIDDEARASSCSNLGQNLSVCSNWGIGYLRRKYRAEEIQDVFSQQSQSLVYDKSKDQFCAFEEPKHPIYSLLFQHVSQLNFTYKRRQNIKVWFASFIQKLKEGSYKNKRSKDSAQILCLRGTINNMSAVQKLTNEMIEKLPKDLVTGTAIREKLGEEKVLVERTRIVNGVEEKCTVVIAGPAPVPKALYRPRKYDASPPKKFVLQTNETSDEKTGHDDISGLDFSSLLRNSNNFIQHATFGRKRPNENAVGGLCAEMLVSTRFIKCFPPQYRNITCFDDAILLPPRREDLLSNFSTLEVLPETLRYVQRDLVTPLDTRRPPTVMTKVGISPNERHYFGVNRVEQTGESGDFGFRTSTYFTIPEPDGKIDTIEFRPSDSIATPNAPAVTPFRTVRVDETYPFREEKSRTNCAEDLYHLMLSSGECSQNKLQVFTTLSSQQAGSFMQNCDASLPIGRVVTKAIRTWAFLQNEPECTDNNCLVDRVYKEENIKLPLGGVVFNHRPRFKSSTTEGALITASRSDARSAILRKMNTDRSQVDEGFVEVPSPPMHGLFDIVASKRVGKRNVEYLPFALNLPTPRRIETLKPKTSLEDWAERGYNPWVSGKDLRSTHFIWSLTEETKTWRKPKAEVVSNTAKEFNALGSFVRRG</sequence>
<dbReference type="EMBL" id="JABMIG020000042">
    <property type="protein sequence ID" value="KAL3799023.1"/>
    <property type="molecule type" value="Genomic_DNA"/>
</dbReference>
<evidence type="ECO:0000256" key="1">
    <source>
        <dbReference type="SAM" id="MobiDB-lite"/>
    </source>
</evidence>
<dbReference type="Proteomes" id="UP001516023">
    <property type="component" value="Unassembled WGS sequence"/>
</dbReference>
<proteinExistence type="predicted"/>
<keyword evidence="3" id="KW-1185">Reference proteome</keyword>
<evidence type="ECO:0008006" key="4">
    <source>
        <dbReference type="Google" id="ProtNLM"/>
    </source>
</evidence>
<evidence type="ECO:0000313" key="3">
    <source>
        <dbReference type="Proteomes" id="UP001516023"/>
    </source>
</evidence>
<reference evidence="2 3" key="1">
    <citation type="journal article" date="2020" name="G3 (Bethesda)">
        <title>Improved Reference Genome for Cyclotella cryptica CCMP332, a Model for Cell Wall Morphogenesis, Salinity Adaptation, and Lipid Production in Diatoms (Bacillariophyta).</title>
        <authorList>
            <person name="Roberts W.R."/>
            <person name="Downey K.M."/>
            <person name="Ruck E.C."/>
            <person name="Traller J.C."/>
            <person name="Alverson A.J."/>
        </authorList>
    </citation>
    <scope>NUCLEOTIDE SEQUENCE [LARGE SCALE GENOMIC DNA]</scope>
    <source>
        <strain evidence="2 3">CCMP332</strain>
    </source>
</reference>
<accession>A0ABD3QF72</accession>
<protein>
    <recommendedName>
        <fullName evidence="4">WW domain-containing protein</fullName>
    </recommendedName>
</protein>
<name>A0ABD3QF72_9STRA</name>
<feature type="region of interest" description="Disordered" evidence="1">
    <location>
        <begin position="57"/>
        <end position="105"/>
    </location>
</feature>